<proteinExistence type="predicted"/>
<name>A0A972JH70_9FLAO</name>
<protein>
    <submittedName>
        <fullName evidence="2">Uncharacterized protein</fullName>
    </submittedName>
</protein>
<dbReference type="RefSeq" id="WP_169528035.1">
    <property type="nucleotide sequence ID" value="NZ_JAAMPU010000107.1"/>
</dbReference>
<organism evidence="2 3">
    <name type="scientific">Flavobacterium silvaticum</name>
    <dbReference type="NCBI Taxonomy" id="1852020"/>
    <lineage>
        <taxon>Bacteria</taxon>
        <taxon>Pseudomonadati</taxon>
        <taxon>Bacteroidota</taxon>
        <taxon>Flavobacteriia</taxon>
        <taxon>Flavobacteriales</taxon>
        <taxon>Flavobacteriaceae</taxon>
        <taxon>Flavobacterium</taxon>
    </lineage>
</organism>
<keyword evidence="3" id="KW-1185">Reference proteome</keyword>
<reference evidence="2" key="1">
    <citation type="submission" date="2020-02" db="EMBL/GenBank/DDBJ databases">
        <title>Flavobacterium sp. genome.</title>
        <authorList>
            <person name="Jung H.S."/>
            <person name="Baek J.H."/>
            <person name="Jeon C.O."/>
        </authorList>
    </citation>
    <scope>NUCLEOTIDE SEQUENCE</scope>
    <source>
        <strain evidence="2">SE-s28</strain>
    </source>
</reference>
<comment type="caution">
    <text evidence="2">The sequence shown here is derived from an EMBL/GenBank/DDBJ whole genome shotgun (WGS) entry which is preliminary data.</text>
</comment>
<gene>
    <name evidence="2" type="ORF">G6047_12880</name>
</gene>
<feature type="chain" id="PRO_5037306118" evidence="1">
    <location>
        <begin position="20"/>
        <end position="395"/>
    </location>
</feature>
<evidence type="ECO:0000313" key="2">
    <source>
        <dbReference type="EMBL" id="NMH28931.1"/>
    </source>
</evidence>
<accession>A0A972JH70</accession>
<sequence length="395" mass="41391">MNLRLYSSLFLLIPLLNFAQVGIGTVTPDASSALQIDSSNSGLLPPRVNLGSVTNAVVPINTPATGLLVYNTNAAVTGGSGAGYYFWNGSQWTKLSVGSDNYWEKNGSYLYPSTLSDNVGIGTTTPNAPLQFANTTVNRKIVMYEGGNNDNQYYGFGVNGQTLRYQTDNLGANHVFFAASSATSSNELMRIQGNGNVGIGTNNPTQKLDVSGKIRINDGTQAVGRVLSSDVNGVGTWVNNTAITPAQQGVFTGPGASFGTGTPSGSQTASYYCNAYITLPPGKWMVFGTYLLNGSTILANGASVFIRSTLSDSPTINSSSPDIVSGGLISGILSGPNEFGIANGQTVVNNTSGANKTYYMWANLTKYGTTPTTFNINGLGSSFWGENQLTAIPTN</sequence>
<feature type="signal peptide" evidence="1">
    <location>
        <begin position="1"/>
        <end position="19"/>
    </location>
</feature>
<keyword evidence="1" id="KW-0732">Signal</keyword>
<evidence type="ECO:0000313" key="3">
    <source>
        <dbReference type="Proteomes" id="UP000712080"/>
    </source>
</evidence>
<dbReference type="AlphaFoldDB" id="A0A972JH70"/>
<dbReference type="EMBL" id="JAAMPU010000107">
    <property type="protein sequence ID" value="NMH28931.1"/>
    <property type="molecule type" value="Genomic_DNA"/>
</dbReference>
<evidence type="ECO:0000256" key="1">
    <source>
        <dbReference type="SAM" id="SignalP"/>
    </source>
</evidence>
<dbReference type="Proteomes" id="UP000712080">
    <property type="component" value="Unassembled WGS sequence"/>
</dbReference>